<name>A0ABN6SXX1_9MOLU</name>
<evidence type="ECO:0000313" key="2">
    <source>
        <dbReference type="Proteomes" id="UP001163387"/>
    </source>
</evidence>
<reference evidence="1 2" key="1">
    <citation type="journal article" date="2022" name="Front. Microbiol.">
        <title>Male-killing mechanisms vary between Spiroplasma species.</title>
        <authorList>
            <person name="Arai H."/>
            <person name="Inoue M."/>
            <person name="Kageyama D."/>
        </authorList>
    </citation>
    <scope>NUCLEOTIDE SEQUENCE [LARGE SCALE GENOMIC DNA]</scope>
    <source>
        <strain evidence="2">sHm</strain>
    </source>
</reference>
<gene>
    <name evidence="1" type="ORF">SHM_11480</name>
</gene>
<accession>A0ABN6SXX1</accession>
<sequence>MKRYFIYKEKKTMNNKNKKCELRVCMDKVWKECINNSTKTIKYKNWPIPYLICDSCYNKIPKYLKQTAKIIEKGWFT</sequence>
<protein>
    <submittedName>
        <fullName evidence="1">Uncharacterized protein</fullName>
    </submittedName>
</protein>
<proteinExistence type="predicted"/>
<dbReference type="EMBL" id="AP026933">
    <property type="protein sequence ID" value="BDT03502.1"/>
    <property type="molecule type" value="Genomic_DNA"/>
</dbReference>
<evidence type="ECO:0000313" key="1">
    <source>
        <dbReference type="EMBL" id="BDT03502.1"/>
    </source>
</evidence>
<keyword evidence="2" id="KW-1185">Reference proteome</keyword>
<organism evidence="1 2">
    <name type="scientific">Spiroplasma ixodetis</name>
    <dbReference type="NCBI Taxonomy" id="2141"/>
    <lineage>
        <taxon>Bacteria</taxon>
        <taxon>Bacillati</taxon>
        <taxon>Mycoplasmatota</taxon>
        <taxon>Mollicutes</taxon>
        <taxon>Entomoplasmatales</taxon>
        <taxon>Spiroplasmataceae</taxon>
        <taxon>Spiroplasma</taxon>
    </lineage>
</organism>
<dbReference type="Proteomes" id="UP001163387">
    <property type="component" value="Chromosome"/>
</dbReference>